<protein>
    <submittedName>
        <fullName evidence="1">Uncharacterized protein</fullName>
    </submittedName>
</protein>
<accession>A0ACB9BYD2</accession>
<name>A0ACB9BYD2_9ASTR</name>
<sequence>MRKATGKNPFTVKIAKEHILLCLRGCRKTVEARSEIFATFDLLTRACRPRDYLVHCKWIMSLIMLVLSRMYNDYASLASITSADINRYALIYIYVAIVVASGAFIEGLCWGHTAERQSSRIQFKYLKAVLRQEIGYFDKSLEASRVVTNISTDISINIQGVLSEKIPDFIANLCMFLTAELTAVYLCWRLAIVALPAMFLLIIPGVIYGNILAKNQEELQEAYAVAGGIAEQAFSSIKTVHSYVGRRKW</sequence>
<dbReference type="Proteomes" id="UP001056120">
    <property type="component" value="Linkage Group LG22"/>
</dbReference>
<evidence type="ECO:0000313" key="2">
    <source>
        <dbReference type="Proteomes" id="UP001056120"/>
    </source>
</evidence>
<reference evidence="2" key="1">
    <citation type="journal article" date="2022" name="Mol. Ecol. Resour.">
        <title>The genomes of chicory, endive, great burdock and yacon provide insights into Asteraceae palaeo-polyploidization history and plant inulin production.</title>
        <authorList>
            <person name="Fan W."/>
            <person name="Wang S."/>
            <person name="Wang H."/>
            <person name="Wang A."/>
            <person name="Jiang F."/>
            <person name="Liu H."/>
            <person name="Zhao H."/>
            <person name="Xu D."/>
            <person name="Zhang Y."/>
        </authorList>
    </citation>
    <scope>NUCLEOTIDE SEQUENCE [LARGE SCALE GENOMIC DNA]</scope>
    <source>
        <strain evidence="2">cv. Yunnan</strain>
    </source>
</reference>
<proteinExistence type="predicted"/>
<gene>
    <name evidence="1" type="ORF">L1987_66817</name>
</gene>
<evidence type="ECO:0000313" key="1">
    <source>
        <dbReference type="EMBL" id="KAI3727010.1"/>
    </source>
</evidence>
<organism evidence="1 2">
    <name type="scientific">Smallanthus sonchifolius</name>
    <dbReference type="NCBI Taxonomy" id="185202"/>
    <lineage>
        <taxon>Eukaryota</taxon>
        <taxon>Viridiplantae</taxon>
        <taxon>Streptophyta</taxon>
        <taxon>Embryophyta</taxon>
        <taxon>Tracheophyta</taxon>
        <taxon>Spermatophyta</taxon>
        <taxon>Magnoliopsida</taxon>
        <taxon>eudicotyledons</taxon>
        <taxon>Gunneridae</taxon>
        <taxon>Pentapetalae</taxon>
        <taxon>asterids</taxon>
        <taxon>campanulids</taxon>
        <taxon>Asterales</taxon>
        <taxon>Asteraceae</taxon>
        <taxon>Asteroideae</taxon>
        <taxon>Heliantheae alliance</taxon>
        <taxon>Millerieae</taxon>
        <taxon>Smallanthus</taxon>
    </lineage>
</organism>
<comment type="caution">
    <text evidence="1">The sequence shown here is derived from an EMBL/GenBank/DDBJ whole genome shotgun (WGS) entry which is preliminary data.</text>
</comment>
<keyword evidence="2" id="KW-1185">Reference proteome</keyword>
<reference evidence="1 2" key="2">
    <citation type="journal article" date="2022" name="Mol. Ecol. Resour.">
        <title>The genomes of chicory, endive, great burdock and yacon provide insights into Asteraceae paleo-polyploidization history and plant inulin production.</title>
        <authorList>
            <person name="Fan W."/>
            <person name="Wang S."/>
            <person name="Wang H."/>
            <person name="Wang A."/>
            <person name="Jiang F."/>
            <person name="Liu H."/>
            <person name="Zhao H."/>
            <person name="Xu D."/>
            <person name="Zhang Y."/>
        </authorList>
    </citation>
    <scope>NUCLEOTIDE SEQUENCE [LARGE SCALE GENOMIC DNA]</scope>
    <source>
        <strain evidence="2">cv. Yunnan</strain>
        <tissue evidence="1">Leaves</tissue>
    </source>
</reference>
<dbReference type="EMBL" id="CM042039">
    <property type="protein sequence ID" value="KAI3727010.1"/>
    <property type="molecule type" value="Genomic_DNA"/>
</dbReference>